<dbReference type="Gene3D" id="3.40.50.1360">
    <property type="match status" value="1"/>
</dbReference>
<feature type="active site" description="For ring-opening step" evidence="4">
    <location>
        <position position="136"/>
    </location>
</feature>
<proteinExistence type="inferred from homology"/>
<dbReference type="OrthoDB" id="9791139at2"/>
<dbReference type="NCBIfam" id="NF001684">
    <property type="entry name" value="PRK00443.1-4"/>
    <property type="match status" value="1"/>
</dbReference>
<dbReference type="Pfam" id="PF01182">
    <property type="entry name" value="Glucosamine_iso"/>
    <property type="match status" value="1"/>
</dbReference>
<evidence type="ECO:0000259" key="5">
    <source>
        <dbReference type="Pfam" id="PF01182"/>
    </source>
</evidence>
<accession>A0A516PYN8</accession>
<comment type="similarity">
    <text evidence="4">Belongs to the glucosamine/galactosamine-6-phosphate isomerase family. NagB subfamily.</text>
</comment>
<dbReference type="AlphaFoldDB" id="A0A516PYN8"/>
<evidence type="ECO:0000313" key="7">
    <source>
        <dbReference type="Proteomes" id="UP000319263"/>
    </source>
</evidence>
<name>A0A516PYN8_9ACTN</name>
<dbReference type="UniPathway" id="UPA00629">
    <property type="reaction ID" value="UER00684"/>
</dbReference>
<dbReference type="InterPro" id="IPR037171">
    <property type="entry name" value="NagB/RpiA_transferase-like"/>
</dbReference>
<dbReference type="GO" id="GO:0004342">
    <property type="term" value="F:glucosamine-6-phosphate deaminase activity"/>
    <property type="evidence" value="ECO:0007669"/>
    <property type="project" value="UniProtKB-UniRule"/>
</dbReference>
<dbReference type="InterPro" id="IPR004547">
    <property type="entry name" value="Glucosamine6P_isomerase"/>
</dbReference>
<dbReference type="GO" id="GO:0006046">
    <property type="term" value="P:N-acetylglucosamine catabolic process"/>
    <property type="evidence" value="ECO:0007669"/>
    <property type="project" value="UniProtKB-UniRule"/>
</dbReference>
<protein>
    <recommendedName>
        <fullName evidence="4">Glucosamine-6-phosphate deaminase</fullName>
        <ecNumber evidence="4">3.5.99.6</ecNumber>
    </recommendedName>
    <alternativeName>
        <fullName evidence="4">GlcN6P deaminase</fullName>
        <shortName evidence="4">GNPDA</shortName>
    </alternativeName>
    <alternativeName>
        <fullName evidence="4">Glucosamine-6-phosphate isomerase</fullName>
    </alternativeName>
</protein>
<feature type="active site" description="Proton acceptor; for ring-opening step" evidence="4">
    <location>
        <position position="138"/>
    </location>
</feature>
<dbReference type="PANTHER" id="PTHR11280">
    <property type="entry name" value="GLUCOSAMINE-6-PHOSPHATE ISOMERASE"/>
    <property type="match status" value="1"/>
</dbReference>
<evidence type="ECO:0000313" key="6">
    <source>
        <dbReference type="EMBL" id="QDP96283.1"/>
    </source>
</evidence>
<dbReference type="KEGG" id="mik:FOE78_10565"/>
<dbReference type="FunFam" id="3.40.50.1360:FF:000003">
    <property type="entry name" value="Glucosamine-6-phosphate deaminase"/>
    <property type="match status" value="1"/>
</dbReference>
<sequence length="251" mass="26758">MQVLIAPSAAAVGRFAAGRIADVVRRRPDAVLGLATGSSPLDIYADLARQVAAGELDLSAVRAFALDEYIGLPPGHPQSYHEVIDREVVRPTGMDPAKVRVPNGFAEDLEAACEEFERELAEVGPVDVQILGVGTNGHIGFNEPMSSFASRTRVKRLTPATRQANARFFDSIDQVPELCLTQGIGTVMEAEELLLVAQGAAKAEAVARMVEGPVSSSCPASVLQFHPSATVIVDGPAASRLEFTDYYERLS</sequence>
<dbReference type="GO" id="GO:0042802">
    <property type="term" value="F:identical protein binding"/>
    <property type="evidence" value="ECO:0007669"/>
    <property type="project" value="TreeGrafter"/>
</dbReference>
<evidence type="ECO:0000256" key="2">
    <source>
        <dbReference type="ARBA" id="ARBA00022801"/>
    </source>
</evidence>
<dbReference type="InterPro" id="IPR018321">
    <property type="entry name" value="Glucosamine6P_isomerase_CS"/>
</dbReference>
<organism evidence="6 7">
    <name type="scientific">Microlunatus elymi</name>
    <dbReference type="NCBI Taxonomy" id="2596828"/>
    <lineage>
        <taxon>Bacteria</taxon>
        <taxon>Bacillati</taxon>
        <taxon>Actinomycetota</taxon>
        <taxon>Actinomycetes</taxon>
        <taxon>Propionibacteriales</taxon>
        <taxon>Propionibacteriaceae</taxon>
        <taxon>Microlunatus</taxon>
    </lineage>
</organism>
<dbReference type="GO" id="GO:0005975">
    <property type="term" value="P:carbohydrate metabolic process"/>
    <property type="evidence" value="ECO:0007669"/>
    <property type="project" value="InterPro"/>
</dbReference>
<feature type="domain" description="Glucosamine/galactosamine-6-phosphate isomerase" evidence="5">
    <location>
        <begin position="9"/>
        <end position="224"/>
    </location>
</feature>
<reference evidence="6 7" key="1">
    <citation type="submission" date="2019-07" db="EMBL/GenBank/DDBJ databases">
        <title>Microlunatus dokdonensis sp. nov. isolated from the rhizospheric soil of the wild plant Elymus tsukushiensis.</title>
        <authorList>
            <person name="Ghim S.-Y."/>
            <person name="Hwang Y.-J."/>
            <person name="Son J.-S."/>
            <person name="Shin J.-H."/>
        </authorList>
    </citation>
    <scope>NUCLEOTIDE SEQUENCE [LARGE SCALE GENOMIC DNA]</scope>
    <source>
        <strain evidence="6 7">KUDC0627</strain>
    </source>
</reference>
<dbReference type="InterPro" id="IPR006148">
    <property type="entry name" value="Glc/Gal-6P_isomerase"/>
</dbReference>
<evidence type="ECO:0000256" key="3">
    <source>
        <dbReference type="ARBA" id="ARBA00023277"/>
    </source>
</evidence>
<comment type="caution">
    <text evidence="4">Lacks conserved residue(s) required for the propagation of feature annotation.</text>
</comment>
<dbReference type="GO" id="GO:0019262">
    <property type="term" value="P:N-acetylneuraminate catabolic process"/>
    <property type="evidence" value="ECO:0007669"/>
    <property type="project" value="UniProtKB-UniRule"/>
</dbReference>
<comment type="catalytic activity">
    <reaction evidence="1 4">
        <text>alpha-D-glucosamine 6-phosphate + H2O = beta-D-fructose 6-phosphate + NH4(+)</text>
        <dbReference type="Rhea" id="RHEA:12172"/>
        <dbReference type="ChEBI" id="CHEBI:15377"/>
        <dbReference type="ChEBI" id="CHEBI:28938"/>
        <dbReference type="ChEBI" id="CHEBI:57634"/>
        <dbReference type="ChEBI" id="CHEBI:75989"/>
        <dbReference type="EC" id="3.5.99.6"/>
    </reaction>
</comment>
<dbReference type="PROSITE" id="PS01161">
    <property type="entry name" value="GLC_GALNAC_ISOMERASE"/>
    <property type="match status" value="1"/>
</dbReference>
<dbReference type="EC" id="3.5.99.6" evidence="4"/>
<gene>
    <name evidence="4 6" type="primary">nagB</name>
    <name evidence="6" type="ORF">FOE78_10565</name>
</gene>
<comment type="pathway">
    <text evidence="4">Amino-sugar metabolism; N-acetylneuraminate degradation; D-fructose 6-phosphate from N-acetylneuraminate: step 5/5.</text>
</comment>
<dbReference type="EMBL" id="CP041692">
    <property type="protein sequence ID" value="QDP96283.1"/>
    <property type="molecule type" value="Genomic_DNA"/>
</dbReference>
<comment type="function">
    <text evidence="4">Catalyzes the reversible isomerization-deamination of glucosamine 6-phosphate (GlcN6P) to form fructose 6-phosphate (Fru6P) and ammonium ion.</text>
</comment>
<evidence type="ECO:0000256" key="4">
    <source>
        <dbReference type="HAMAP-Rule" id="MF_01241"/>
    </source>
</evidence>
<dbReference type="GO" id="GO:0006043">
    <property type="term" value="P:glucosamine catabolic process"/>
    <property type="evidence" value="ECO:0007669"/>
    <property type="project" value="TreeGrafter"/>
</dbReference>
<keyword evidence="3 4" id="KW-0119">Carbohydrate metabolism</keyword>
<evidence type="ECO:0000256" key="1">
    <source>
        <dbReference type="ARBA" id="ARBA00000644"/>
    </source>
</evidence>
<dbReference type="SUPFAM" id="SSF100950">
    <property type="entry name" value="NagB/RpiA/CoA transferase-like"/>
    <property type="match status" value="1"/>
</dbReference>
<dbReference type="CDD" id="cd01399">
    <property type="entry name" value="GlcN6P_deaminase"/>
    <property type="match status" value="1"/>
</dbReference>
<feature type="active site" description="Proton acceptor; for enolization step" evidence="4">
    <location>
        <position position="67"/>
    </location>
</feature>
<dbReference type="NCBIfam" id="TIGR00502">
    <property type="entry name" value="nagB"/>
    <property type="match status" value="1"/>
</dbReference>
<feature type="active site" description="For ring-opening step" evidence="4">
    <location>
        <position position="143"/>
    </location>
</feature>
<dbReference type="HAMAP" id="MF_01241">
    <property type="entry name" value="GlcN6P_deamin"/>
    <property type="match status" value="1"/>
</dbReference>
<keyword evidence="7" id="KW-1185">Reference proteome</keyword>
<dbReference type="Proteomes" id="UP000319263">
    <property type="component" value="Chromosome"/>
</dbReference>
<dbReference type="GO" id="GO:0005737">
    <property type="term" value="C:cytoplasm"/>
    <property type="evidence" value="ECO:0007669"/>
    <property type="project" value="TreeGrafter"/>
</dbReference>
<keyword evidence="2 4" id="KW-0378">Hydrolase</keyword>
<dbReference type="PANTHER" id="PTHR11280:SF5">
    <property type="entry name" value="GLUCOSAMINE-6-PHOSPHATE ISOMERASE"/>
    <property type="match status" value="1"/>
</dbReference>
<dbReference type="RefSeq" id="WP_143986249.1">
    <property type="nucleotide sequence ID" value="NZ_CP041692.1"/>
</dbReference>